<evidence type="ECO:0000313" key="3">
    <source>
        <dbReference type="Proteomes" id="UP000215861"/>
    </source>
</evidence>
<feature type="chain" id="PRO_5012040359" evidence="1">
    <location>
        <begin position="33"/>
        <end position="81"/>
    </location>
</feature>
<evidence type="ECO:0000313" key="2">
    <source>
        <dbReference type="EMBL" id="PAA03673.1"/>
    </source>
</evidence>
<dbReference type="Proteomes" id="UP000215861">
    <property type="component" value="Unassembled WGS sequence"/>
</dbReference>
<dbReference type="EMBL" id="NQKQ01000044">
    <property type="protein sequence ID" value="PAA03673.1"/>
    <property type="molecule type" value="Genomic_DNA"/>
</dbReference>
<evidence type="ECO:0000256" key="1">
    <source>
        <dbReference type="SAM" id="SignalP"/>
    </source>
</evidence>
<feature type="signal peptide" evidence="1">
    <location>
        <begin position="1"/>
        <end position="32"/>
    </location>
</feature>
<gene>
    <name evidence="2" type="ORF">CJU81_23175</name>
</gene>
<name>A0A266ZTN0_PSEFR</name>
<keyword evidence="1" id="KW-0732">Signal</keyword>
<protein>
    <submittedName>
        <fullName evidence="2">Uncharacterized protein</fullName>
    </submittedName>
</protein>
<reference evidence="2 3" key="1">
    <citation type="submission" date="2017-08" db="EMBL/GenBank/DDBJ databases">
        <title>Genomic and metabolic characterisation of spoilage-associated Pseudomonas species.</title>
        <authorList>
            <person name="Stanborough T."/>
            <person name="Fegan N."/>
            <person name="Powell S.M."/>
            <person name="Singh T."/>
            <person name="Tamplin M.L."/>
            <person name="Chandry P.S."/>
        </authorList>
    </citation>
    <scope>NUCLEOTIDE SEQUENCE [LARGE SCALE GENOMIC DNA]</scope>
    <source>
        <strain evidence="2 3">F1801</strain>
    </source>
</reference>
<sequence length="81" mass="8754">MQLYTYEKVVIMKKLNCFVLVISAMISFSALAGGNGSGNPNNGGGSVVKITKPPMYVWKDYKLVKNPDTATSKETPALAKK</sequence>
<organism evidence="2 3">
    <name type="scientific">Pseudomonas fragi</name>
    <dbReference type="NCBI Taxonomy" id="296"/>
    <lineage>
        <taxon>Bacteria</taxon>
        <taxon>Pseudomonadati</taxon>
        <taxon>Pseudomonadota</taxon>
        <taxon>Gammaproteobacteria</taxon>
        <taxon>Pseudomonadales</taxon>
        <taxon>Pseudomonadaceae</taxon>
        <taxon>Pseudomonas</taxon>
    </lineage>
</organism>
<proteinExistence type="predicted"/>
<comment type="caution">
    <text evidence="2">The sequence shown here is derived from an EMBL/GenBank/DDBJ whole genome shotgun (WGS) entry which is preliminary data.</text>
</comment>
<accession>A0A266ZTN0</accession>
<dbReference type="AlphaFoldDB" id="A0A266ZTN0"/>